<accession>A0A4T0S7F7</accession>
<feature type="region of interest" description="Disordered" evidence="6">
    <location>
        <begin position="1"/>
        <end position="21"/>
    </location>
</feature>
<dbReference type="GO" id="GO:0005664">
    <property type="term" value="C:nuclear origin of replication recognition complex"/>
    <property type="evidence" value="ECO:0007669"/>
    <property type="project" value="TreeGrafter"/>
</dbReference>
<proteinExistence type="inferred from homology"/>
<dbReference type="Proteomes" id="UP000310685">
    <property type="component" value="Unassembled WGS sequence"/>
</dbReference>
<keyword evidence="4" id="KW-0238">DNA-binding</keyword>
<evidence type="ECO:0000256" key="5">
    <source>
        <dbReference type="ARBA" id="ARBA00023242"/>
    </source>
</evidence>
<comment type="caution">
    <text evidence="9">The sequence shown here is derived from an EMBL/GenBank/DDBJ whole genome shotgun (WGS) entry which is preliminary data.</text>
</comment>
<name>A0A4T0S7F7_9BASI</name>
<dbReference type="InterPro" id="IPR003959">
    <property type="entry name" value="ATPase_AAA_core"/>
</dbReference>
<dbReference type="SUPFAM" id="SSF52540">
    <property type="entry name" value="P-loop containing nucleoside triphosphate hydrolases"/>
    <property type="match status" value="1"/>
</dbReference>
<dbReference type="GO" id="GO:0006270">
    <property type="term" value="P:DNA replication initiation"/>
    <property type="evidence" value="ECO:0007669"/>
    <property type="project" value="TreeGrafter"/>
</dbReference>
<dbReference type="PANTHER" id="PTHR12087:SF0">
    <property type="entry name" value="ORIGIN RECOGNITION COMPLEX SUBUNIT 4"/>
    <property type="match status" value="1"/>
</dbReference>
<feature type="region of interest" description="Disordered" evidence="6">
    <location>
        <begin position="514"/>
        <end position="576"/>
    </location>
</feature>
<dbReference type="AlphaFoldDB" id="A0A4T0S7F7"/>
<evidence type="ECO:0000313" key="13">
    <source>
        <dbReference type="Proteomes" id="UP000309601"/>
    </source>
</evidence>
<dbReference type="Pfam" id="PF14629">
    <property type="entry name" value="ORC4_C"/>
    <property type="match status" value="1"/>
</dbReference>
<feature type="domain" description="Origin recognition complex subunit 4 C-terminal" evidence="8">
    <location>
        <begin position="249"/>
        <end position="450"/>
    </location>
</feature>
<evidence type="ECO:0000313" key="9">
    <source>
        <dbReference type="EMBL" id="TIB77781.1"/>
    </source>
</evidence>
<protein>
    <submittedName>
        <fullName evidence="9">Origin recognition complex, subunit 4</fullName>
    </submittedName>
</protein>
<evidence type="ECO:0000256" key="2">
    <source>
        <dbReference type="ARBA" id="ARBA00005334"/>
    </source>
</evidence>
<feature type="domain" description="ATPase AAA-type core" evidence="7">
    <location>
        <begin position="81"/>
        <end position="233"/>
    </location>
</feature>
<organism evidence="9 14">
    <name type="scientific">Wallemia mellicola</name>
    <dbReference type="NCBI Taxonomy" id="1708541"/>
    <lineage>
        <taxon>Eukaryota</taxon>
        <taxon>Fungi</taxon>
        <taxon>Dikarya</taxon>
        <taxon>Basidiomycota</taxon>
        <taxon>Wallemiomycotina</taxon>
        <taxon>Wallemiomycetes</taxon>
        <taxon>Wallemiales</taxon>
        <taxon>Wallemiaceae</taxon>
        <taxon>Wallemia</taxon>
    </lineage>
</organism>
<dbReference type="PANTHER" id="PTHR12087">
    <property type="entry name" value="ORIGIN RECOGNITION COMPLEX SUBUNIT 4"/>
    <property type="match status" value="1"/>
</dbReference>
<dbReference type="Proteomes" id="UP000305647">
    <property type="component" value="Unassembled WGS sequence"/>
</dbReference>
<gene>
    <name evidence="11" type="ORF">E3Q02_01701</name>
    <name evidence="10" type="ORF">E3Q10_02574</name>
    <name evidence="9" type="ORF">E3Q22_02879</name>
</gene>
<dbReference type="Proteomes" id="UP000309601">
    <property type="component" value="Unassembled WGS sequence"/>
</dbReference>
<reference evidence="12 13" key="1">
    <citation type="submission" date="2019-03" db="EMBL/GenBank/DDBJ databases">
        <title>Sequencing 25 genomes of Wallemia mellicola.</title>
        <authorList>
            <person name="Gostincar C."/>
        </authorList>
    </citation>
    <scope>NUCLEOTIDE SEQUENCE [LARGE SCALE GENOMIC DNA]</scope>
    <source>
        <strain evidence="11 13">EXF-1274</strain>
        <strain evidence="9 14">EXF-6152</strain>
        <strain evidence="10 12">EXF-8738</strain>
    </source>
</reference>
<dbReference type="Gene3D" id="3.40.50.300">
    <property type="entry name" value="P-loop containing nucleotide triphosphate hydrolases"/>
    <property type="match status" value="1"/>
</dbReference>
<evidence type="ECO:0000313" key="12">
    <source>
        <dbReference type="Proteomes" id="UP000305647"/>
    </source>
</evidence>
<sequence>MTDNKKRQREESPGKTKTKKSKVAIEMYEPAILTHKQCLLATFYGWDSQALDEESENAATVNDLSNVIQGSVLHGEGNSALVVGGRGTGKSLAIQSALSLSSEERFIPIHLHGSVQTTDKMALREMARQIRNRGGTVSSLDALDKEDHLIDISQSTLTALLTLLSASALPIVVILNEFDLFATHARQALLYCLLDCAQGGQRRGGLAVIGTTCRYDAIDMLEKRVKSRFSQRVLHVSSPRTWTEWSTLARNALSCEVIEGVPHMSAFEHKWEIHINALFKDPQFDLVLKMLFDMSADVQTLYRVLAIPIANMTTETPFPSAKDFLLASMSQRPIDAHQLIDTLPLPALALVIAAKQISSRDIDQFTFELVNKEYDDWARKTIMAPTSRSIDITSTGARVNISVWPKHVLMGAFDTLVDLNIFVPVASANAIASGEMREYCKHRCSIENATFKVALNSDGDGSALAKNFKTPAKASRSGKENLMSVGRPGNLQGLKTPLPSKKLFGEVATTAKSKKTTMTGLTPAPPKTVLRPAAGTNIQKNKDPSPRPSTLRKSARVPTHQVKATPAPVFIPLQDDGDIGPTQMEIRQEENEQALLQQEMEEEAYHESDWSDFEPEYAPPKEAQQEMPWRPLDDDIPDYKQLGRQLRVASPRFSVYDSDDQSYNSDEITDLKKAGGLDENLELHYNNDMDDDLGIKIRDRKPEMKKRVVVTKAPARKPLTTQRRPLNTQNKPQTKPVTQKIKLDDIKIDLDLDNCLLDE</sequence>
<dbReference type="CDD" id="cd00009">
    <property type="entry name" value="AAA"/>
    <property type="match status" value="1"/>
</dbReference>
<dbReference type="GO" id="GO:0016887">
    <property type="term" value="F:ATP hydrolysis activity"/>
    <property type="evidence" value="ECO:0007669"/>
    <property type="project" value="InterPro"/>
</dbReference>
<dbReference type="EMBL" id="SPRW01000014">
    <property type="protein sequence ID" value="TIC66935.1"/>
    <property type="molecule type" value="Genomic_DNA"/>
</dbReference>
<feature type="compositionally biased region" description="Basic and acidic residues" evidence="6">
    <location>
        <begin position="1"/>
        <end position="14"/>
    </location>
</feature>
<evidence type="ECO:0000256" key="4">
    <source>
        <dbReference type="ARBA" id="ARBA00023125"/>
    </source>
</evidence>
<dbReference type="InterPro" id="IPR027417">
    <property type="entry name" value="P-loop_NTPase"/>
</dbReference>
<evidence type="ECO:0000313" key="10">
    <source>
        <dbReference type="EMBL" id="TIC29468.1"/>
    </source>
</evidence>
<keyword evidence="3" id="KW-0235">DNA replication</keyword>
<evidence type="ECO:0000256" key="1">
    <source>
        <dbReference type="ARBA" id="ARBA00004123"/>
    </source>
</evidence>
<dbReference type="EMBL" id="SPRO01000027">
    <property type="protein sequence ID" value="TIC29468.1"/>
    <property type="molecule type" value="Genomic_DNA"/>
</dbReference>
<dbReference type="InterPro" id="IPR032705">
    <property type="entry name" value="ORC4_C"/>
</dbReference>
<comment type="subcellular location">
    <subcellularLocation>
        <location evidence="1">Nucleus</location>
    </subcellularLocation>
</comment>
<evidence type="ECO:0000313" key="14">
    <source>
        <dbReference type="Proteomes" id="UP000310685"/>
    </source>
</evidence>
<feature type="region of interest" description="Disordered" evidence="6">
    <location>
        <begin position="715"/>
        <end position="738"/>
    </location>
</feature>
<keyword evidence="5" id="KW-0539">Nucleus</keyword>
<evidence type="ECO:0000256" key="6">
    <source>
        <dbReference type="SAM" id="MobiDB-lite"/>
    </source>
</evidence>
<feature type="region of interest" description="Disordered" evidence="6">
    <location>
        <begin position="472"/>
        <end position="498"/>
    </location>
</feature>
<feature type="compositionally biased region" description="Polar residues" evidence="6">
    <location>
        <begin position="719"/>
        <end position="737"/>
    </location>
</feature>
<evidence type="ECO:0000256" key="3">
    <source>
        <dbReference type="ARBA" id="ARBA00022705"/>
    </source>
</evidence>
<evidence type="ECO:0000259" key="8">
    <source>
        <dbReference type="Pfam" id="PF14629"/>
    </source>
</evidence>
<evidence type="ECO:0000313" key="11">
    <source>
        <dbReference type="EMBL" id="TIC66935.1"/>
    </source>
</evidence>
<dbReference type="Pfam" id="PF00004">
    <property type="entry name" value="AAA"/>
    <property type="match status" value="1"/>
</dbReference>
<dbReference type="EMBL" id="SPRC01000031">
    <property type="protein sequence ID" value="TIB77781.1"/>
    <property type="molecule type" value="Genomic_DNA"/>
</dbReference>
<dbReference type="GO" id="GO:0005524">
    <property type="term" value="F:ATP binding"/>
    <property type="evidence" value="ECO:0007669"/>
    <property type="project" value="InterPro"/>
</dbReference>
<comment type="similarity">
    <text evidence="2">Belongs to the ORC4 family.</text>
</comment>
<dbReference type="InterPro" id="IPR016527">
    <property type="entry name" value="ORC4"/>
</dbReference>
<dbReference type="GO" id="GO:0003688">
    <property type="term" value="F:DNA replication origin binding"/>
    <property type="evidence" value="ECO:0007669"/>
    <property type="project" value="TreeGrafter"/>
</dbReference>
<evidence type="ECO:0000259" key="7">
    <source>
        <dbReference type="Pfam" id="PF00004"/>
    </source>
</evidence>